<evidence type="ECO:0000256" key="1">
    <source>
        <dbReference type="SAM" id="MobiDB-lite"/>
    </source>
</evidence>
<feature type="domain" description="Fungal-type protein kinase" evidence="2">
    <location>
        <begin position="148"/>
        <end position="372"/>
    </location>
</feature>
<dbReference type="AlphaFoldDB" id="A0A2G8SFB8"/>
<protein>
    <recommendedName>
        <fullName evidence="2">Fungal-type protein kinase domain-containing protein</fullName>
    </recommendedName>
</protein>
<feature type="region of interest" description="Disordered" evidence="1">
    <location>
        <begin position="538"/>
        <end position="562"/>
    </location>
</feature>
<feature type="region of interest" description="Disordered" evidence="1">
    <location>
        <begin position="624"/>
        <end position="714"/>
    </location>
</feature>
<gene>
    <name evidence="3" type="ORF">GSI_05178</name>
</gene>
<dbReference type="Pfam" id="PF17667">
    <property type="entry name" value="Pkinase_fungal"/>
    <property type="match status" value="2"/>
</dbReference>
<reference evidence="3 4" key="1">
    <citation type="journal article" date="2015" name="Sci. Rep.">
        <title>Chromosome-level genome map provides insights into diverse defense mechanisms in the medicinal fungus Ganoderma sinense.</title>
        <authorList>
            <person name="Zhu Y."/>
            <person name="Xu J."/>
            <person name="Sun C."/>
            <person name="Zhou S."/>
            <person name="Xu H."/>
            <person name="Nelson D.R."/>
            <person name="Qian J."/>
            <person name="Song J."/>
            <person name="Luo H."/>
            <person name="Xiang L."/>
            <person name="Li Y."/>
            <person name="Xu Z."/>
            <person name="Ji A."/>
            <person name="Wang L."/>
            <person name="Lu S."/>
            <person name="Hayward A."/>
            <person name="Sun W."/>
            <person name="Li X."/>
            <person name="Schwartz D.C."/>
            <person name="Wang Y."/>
            <person name="Chen S."/>
        </authorList>
    </citation>
    <scope>NUCLEOTIDE SEQUENCE [LARGE SCALE GENOMIC DNA]</scope>
    <source>
        <strain evidence="3 4">ZZ0214-1</strain>
    </source>
</reference>
<dbReference type="InterPro" id="IPR040976">
    <property type="entry name" value="Pkinase_fungal"/>
</dbReference>
<dbReference type="PANTHER" id="PTHR38248">
    <property type="entry name" value="FUNK1 6"/>
    <property type="match status" value="1"/>
</dbReference>
<comment type="caution">
    <text evidence="3">The sequence shown here is derived from an EMBL/GenBank/DDBJ whole genome shotgun (WGS) entry which is preliminary data.</text>
</comment>
<organism evidence="3 4">
    <name type="scientific">Ganoderma sinense ZZ0214-1</name>
    <dbReference type="NCBI Taxonomy" id="1077348"/>
    <lineage>
        <taxon>Eukaryota</taxon>
        <taxon>Fungi</taxon>
        <taxon>Dikarya</taxon>
        <taxon>Basidiomycota</taxon>
        <taxon>Agaricomycotina</taxon>
        <taxon>Agaricomycetes</taxon>
        <taxon>Polyporales</taxon>
        <taxon>Polyporaceae</taxon>
        <taxon>Ganoderma</taxon>
    </lineage>
</organism>
<accession>A0A2G8SFB8</accession>
<dbReference type="Proteomes" id="UP000230002">
    <property type="component" value="Unassembled WGS sequence"/>
</dbReference>
<name>A0A2G8SFB8_9APHY</name>
<evidence type="ECO:0000259" key="2">
    <source>
        <dbReference type="Pfam" id="PF17667"/>
    </source>
</evidence>
<dbReference type="STRING" id="1077348.A0A2G8SFB8"/>
<evidence type="ECO:0000313" key="3">
    <source>
        <dbReference type="EMBL" id="PIL32475.1"/>
    </source>
</evidence>
<proteinExistence type="predicted"/>
<dbReference type="PANTHER" id="PTHR38248:SF2">
    <property type="entry name" value="FUNK1 11"/>
    <property type="match status" value="1"/>
</dbReference>
<sequence length="714" mass="80481">MAKSVVQLDYDGFFRAFLSPPYINFRPKRASPIPFSQLKCANDFTEDSISQHFITAVRTHHLTPESTLATTLFDALSTNREAKHKIQAGIYRSTDIPKRGHPHWADQKVSFQFTRYVAGVDPFEPRKFKFGFGEDCTETGRELERETLCEHIYAIAELLFAAQHRVFLFMVLIIGRRFRLLRWDRAGVIVTPSVDYVEQSILLCDCLRRLSLLDDISLGFDPTATRLRPRDSDFLRMDATALDDPRDVDHTERRIEEDEIGDTFVFRYVRSSFRDSLSAGWPRYQLRVRDCDDTRDFLVGKPLHLPSGVIGRGTRGYVALDCKTQRFVWLKDAWRACDLATDREGDILGKLNLAGVANVPTLLCHGDVQEQMTITDEWWIRPDEDGKSRSMVWTGILADWELAKPIDTGRSLQAHRVGTHQFMSVNLLSDPFRPVTVPDELESFFHALVYFSVRYLRSNCPSPTSWINSYFLASGMPDMYLGGMKTAMIQDEGRLTMLLPPGPLLFNSPMDKLLSGLIKGFTAHYKVMAHELEQSRSPSWSSSSAASSPDAAKTGPQAAAAARPKTLVVLPSFSDDPELVAALAARKAYKPPDTTPTAEDRELAHRVEDHDFALDFIATLLRHKGWPDDDRTPVLPVPTSDPRPEPEPEPEPEPQFASGGTDPEPAPKRRRRATPKAKTTGALAQTTRPPATAPRMRKQTRAVSRSKSRPGRRS</sequence>
<feature type="compositionally biased region" description="Basic residues" evidence="1">
    <location>
        <begin position="695"/>
        <end position="714"/>
    </location>
</feature>
<feature type="domain" description="Fungal-type protein kinase" evidence="2">
    <location>
        <begin position="393"/>
        <end position="450"/>
    </location>
</feature>
<dbReference type="OrthoDB" id="5584477at2759"/>
<dbReference type="EMBL" id="AYKW01000010">
    <property type="protein sequence ID" value="PIL32475.1"/>
    <property type="molecule type" value="Genomic_DNA"/>
</dbReference>
<keyword evidence="4" id="KW-1185">Reference proteome</keyword>
<evidence type="ECO:0000313" key="4">
    <source>
        <dbReference type="Proteomes" id="UP000230002"/>
    </source>
</evidence>